<feature type="compositionally biased region" description="Basic and acidic residues" evidence="1">
    <location>
        <begin position="600"/>
        <end position="624"/>
    </location>
</feature>
<feature type="compositionally biased region" description="Basic and acidic residues" evidence="1">
    <location>
        <begin position="169"/>
        <end position="180"/>
    </location>
</feature>
<dbReference type="EMBL" id="JAPCWZ010000004">
    <property type="protein sequence ID" value="KAK8868150.1"/>
    <property type="molecule type" value="Genomic_DNA"/>
</dbReference>
<organism evidence="3 4">
    <name type="scientific">Apiospora arundinis</name>
    <dbReference type="NCBI Taxonomy" id="335852"/>
    <lineage>
        <taxon>Eukaryota</taxon>
        <taxon>Fungi</taxon>
        <taxon>Dikarya</taxon>
        <taxon>Ascomycota</taxon>
        <taxon>Pezizomycotina</taxon>
        <taxon>Sordariomycetes</taxon>
        <taxon>Xylariomycetidae</taxon>
        <taxon>Amphisphaeriales</taxon>
        <taxon>Apiosporaceae</taxon>
        <taxon>Apiospora</taxon>
    </lineage>
</organism>
<feature type="region of interest" description="Disordered" evidence="1">
    <location>
        <begin position="431"/>
        <end position="467"/>
    </location>
</feature>
<evidence type="ECO:0000259" key="2">
    <source>
        <dbReference type="PROSITE" id="PS50181"/>
    </source>
</evidence>
<feature type="compositionally biased region" description="Pro residues" evidence="1">
    <location>
        <begin position="436"/>
        <end position="447"/>
    </location>
</feature>
<dbReference type="Proteomes" id="UP001390339">
    <property type="component" value="Unassembled WGS sequence"/>
</dbReference>
<sequence length="728" mass="81506">MKAFISHLRRPGASSSITSSQSLLEYPSLISGLPVELHLQIVSYLNHDDVIACLHTSHSLRHIWESPSIWPALADRWYPGLSTQLRLTVPVSRCGAAFRHFLTRNRRRSQGRFLSSLHHGMRLEDDKYFAVPLSRALPITQGAVHEYAAVPDLCPPPLPPSASTTTNGMERDGTGGNDEGGHEYTRLAHFVAYANGRIAWWPEAYSLPYFAIVDDLRTRRRRGYLFPGHSGDRRGYMTSLGDTMLLMARGRTLHAWSFADDGGRTGAAAAESLRSVEMPQRIARTLCENDTVLIVSQDGEVWLWRPRFHDNHRREEPPCKIDIAGAHCYVPGHVLSDRYDIRDVAYRACRVGLRIQQPSPPVDPSPFIGDEDDLEQVQQTFAAADINSNNNVITLDFVLHPARRDIFFLATLQDRSLTVYEFSTDGTLLDTFHPDFPSPSPHTPADPPTSSTGTSPTKQDPNRLLPSRWATHRGGLRWEKTSAHGDFSLLPVWLGGQQTNGPFDVTGAATGGTGAPVICPQCRDAGFVAVCFNVYTKTFTYPCFETAAVHDDDSQRHHHSSLEAFRLWNGCLTERLSAATASGEECPLLTLRPCASRHRQGQDQRSQEVDEGGMAKKGREDDANGHIPLYTTTQTRKHEDDHPLVARRREKSLQSCWGAWETLSLDSQKRFRRTVKFALDPDQAFAEDRVRRQGSNPTPSLGVQSLWGDDDFLIYMNDQVYTAWRFSG</sequence>
<gene>
    <name evidence="3" type="ORF">PGQ11_006728</name>
</gene>
<dbReference type="Gene3D" id="1.20.1280.50">
    <property type="match status" value="1"/>
</dbReference>
<protein>
    <recommendedName>
        <fullName evidence="2">F-box domain-containing protein</fullName>
    </recommendedName>
</protein>
<feature type="domain" description="F-box" evidence="2">
    <location>
        <begin position="27"/>
        <end position="73"/>
    </location>
</feature>
<dbReference type="InterPro" id="IPR036047">
    <property type="entry name" value="F-box-like_dom_sf"/>
</dbReference>
<dbReference type="PROSITE" id="PS50181">
    <property type="entry name" value="FBOX"/>
    <property type="match status" value="1"/>
</dbReference>
<dbReference type="Pfam" id="PF12937">
    <property type="entry name" value="F-box-like"/>
    <property type="match status" value="1"/>
</dbReference>
<evidence type="ECO:0000313" key="4">
    <source>
        <dbReference type="Proteomes" id="UP001390339"/>
    </source>
</evidence>
<evidence type="ECO:0000313" key="3">
    <source>
        <dbReference type="EMBL" id="KAK8868150.1"/>
    </source>
</evidence>
<feature type="compositionally biased region" description="Low complexity" evidence="1">
    <location>
        <begin position="448"/>
        <end position="457"/>
    </location>
</feature>
<feature type="region of interest" description="Disordered" evidence="1">
    <location>
        <begin position="159"/>
        <end position="180"/>
    </location>
</feature>
<name>A0ABR2ITM3_9PEZI</name>
<feature type="region of interest" description="Disordered" evidence="1">
    <location>
        <begin position="597"/>
        <end position="643"/>
    </location>
</feature>
<proteinExistence type="predicted"/>
<dbReference type="InterPro" id="IPR001810">
    <property type="entry name" value="F-box_dom"/>
</dbReference>
<comment type="caution">
    <text evidence="3">The sequence shown here is derived from an EMBL/GenBank/DDBJ whole genome shotgun (WGS) entry which is preliminary data.</text>
</comment>
<reference evidence="3 4" key="1">
    <citation type="journal article" date="2024" name="IMA Fungus">
        <title>Apiospora arundinis, a panoply of carbohydrate-active enzymes and secondary metabolites.</title>
        <authorList>
            <person name="Sorensen T."/>
            <person name="Petersen C."/>
            <person name="Muurmann A.T."/>
            <person name="Christiansen J.V."/>
            <person name="Brundto M.L."/>
            <person name="Overgaard C.K."/>
            <person name="Boysen A.T."/>
            <person name="Wollenberg R.D."/>
            <person name="Larsen T.O."/>
            <person name="Sorensen J.L."/>
            <person name="Nielsen K.L."/>
            <person name="Sondergaard T.E."/>
        </authorList>
    </citation>
    <scope>NUCLEOTIDE SEQUENCE [LARGE SCALE GENOMIC DNA]</scope>
    <source>
        <strain evidence="3 4">AAU 773</strain>
    </source>
</reference>
<keyword evidence="4" id="KW-1185">Reference proteome</keyword>
<dbReference type="CDD" id="cd09917">
    <property type="entry name" value="F-box_SF"/>
    <property type="match status" value="1"/>
</dbReference>
<accession>A0ABR2ITM3</accession>
<dbReference type="SUPFAM" id="SSF81383">
    <property type="entry name" value="F-box domain"/>
    <property type="match status" value="1"/>
</dbReference>
<evidence type="ECO:0000256" key="1">
    <source>
        <dbReference type="SAM" id="MobiDB-lite"/>
    </source>
</evidence>